<dbReference type="GO" id="GO:0016020">
    <property type="term" value="C:membrane"/>
    <property type="evidence" value="ECO:0007669"/>
    <property type="project" value="GOC"/>
</dbReference>
<keyword evidence="7 18" id="KW-0479">Metal-binding</keyword>
<protein>
    <recommendedName>
        <fullName evidence="18">Bifunctional protein GlmU</fullName>
    </recommendedName>
    <domain>
        <recommendedName>
            <fullName evidence="18">UDP-N-acetylglucosamine pyrophosphorylase</fullName>
            <ecNumber evidence="18">2.7.7.23</ecNumber>
        </recommendedName>
        <alternativeName>
            <fullName evidence="18">N-acetylglucosamine-1-phosphate uridyltransferase</fullName>
        </alternativeName>
    </domain>
    <domain>
        <recommendedName>
            <fullName evidence="18">Glucosamine-1-phosphate N-acetyltransferase</fullName>
            <ecNumber evidence="18">2.3.1.157</ecNumber>
        </recommendedName>
    </domain>
</protein>
<dbReference type="Gene3D" id="3.90.550.10">
    <property type="entry name" value="Spore Coat Polysaccharide Biosynthesis Protein SpsA, Chain A"/>
    <property type="match status" value="1"/>
</dbReference>
<dbReference type="InterPro" id="IPR001451">
    <property type="entry name" value="Hexapep"/>
</dbReference>
<evidence type="ECO:0000256" key="11">
    <source>
        <dbReference type="ARBA" id="ARBA00022984"/>
    </source>
</evidence>
<dbReference type="Gene3D" id="2.160.10.10">
    <property type="entry name" value="Hexapeptide repeat proteins"/>
    <property type="match status" value="1"/>
</dbReference>
<evidence type="ECO:0000256" key="15">
    <source>
        <dbReference type="ARBA" id="ARBA00048247"/>
    </source>
</evidence>
<comment type="similarity">
    <text evidence="3 18">In the N-terminal section; belongs to the N-acetylglucosamine-1-phosphate uridyltransferase family.</text>
</comment>
<evidence type="ECO:0000256" key="7">
    <source>
        <dbReference type="ARBA" id="ARBA00022723"/>
    </source>
</evidence>
<dbReference type="PROSITE" id="PS00101">
    <property type="entry name" value="HEXAPEP_TRANSFERASES"/>
    <property type="match status" value="1"/>
</dbReference>
<feature type="binding site" evidence="18">
    <location>
        <position position="402"/>
    </location>
    <ligand>
        <name>acetyl-CoA</name>
        <dbReference type="ChEBI" id="CHEBI:57288"/>
    </ligand>
</feature>
<feature type="binding site" evidence="18">
    <location>
        <position position="420"/>
    </location>
    <ligand>
        <name>acetyl-CoA</name>
        <dbReference type="ChEBI" id="CHEBI:57288"/>
    </ligand>
</feature>
<evidence type="ECO:0000313" key="22">
    <source>
        <dbReference type="EMBL" id="HGG98897.1"/>
    </source>
</evidence>
<comment type="caution">
    <text evidence="18">Lacks conserved residue(s) required for the propagation of feature annotation.</text>
</comment>
<dbReference type="EMBL" id="DTHO01000003">
    <property type="protein sequence ID" value="HGG98897.1"/>
    <property type="molecule type" value="Genomic_DNA"/>
</dbReference>
<dbReference type="GO" id="GO:0009245">
    <property type="term" value="P:lipid A biosynthetic process"/>
    <property type="evidence" value="ECO:0007669"/>
    <property type="project" value="UniProtKB-UniRule"/>
</dbReference>
<feature type="region of interest" description="Pyrophosphorylase" evidence="18">
    <location>
        <begin position="1"/>
        <end position="226"/>
    </location>
</feature>
<feature type="active site" description="Proton acceptor" evidence="18">
    <location>
        <position position="360"/>
    </location>
</feature>
<evidence type="ECO:0000256" key="8">
    <source>
        <dbReference type="ARBA" id="ARBA00022737"/>
    </source>
</evidence>
<comment type="subcellular location">
    <subcellularLocation>
        <location evidence="1 18">Cytoplasm</location>
    </subcellularLocation>
</comment>
<evidence type="ECO:0000256" key="14">
    <source>
        <dbReference type="ARBA" id="ARBA00023316"/>
    </source>
</evidence>
<dbReference type="GO" id="GO:0019134">
    <property type="term" value="F:glucosamine-1-phosphate N-acetyltransferase activity"/>
    <property type="evidence" value="ECO:0007669"/>
    <property type="project" value="UniProtKB-UniRule"/>
</dbReference>
<evidence type="ECO:0000256" key="12">
    <source>
        <dbReference type="ARBA" id="ARBA00023268"/>
    </source>
</evidence>
<feature type="binding site" evidence="18">
    <location>
        <position position="348"/>
    </location>
    <ligand>
        <name>UDP-N-acetyl-alpha-D-glucosamine</name>
        <dbReference type="ChEBI" id="CHEBI:57705"/>
    </ligand>
</feature>
<keyword evidence="4 18" id="KW-0963">Cytoplasm</keyword>
<evidence type="ECO:0000256" key="9">
    <source>
        <dbReference type="ARBA" id="ARBA00022842"/>
    </source>
</evidence>
<evidence type="ECO:0000259" key="20">
    <source>
        <dbReference type="Pfam" id="PF12804"/>
    </source>
</evidence>
<comment type="catalytic activity">
    <reaction evidence="15 18">
        <text>alpha-D-glucosamine 1-phosphate + acetyl-CoA = N-acetyl-alpha-D-glucosamine 1-phosphate + CoA + H(+)</text>
        <dbReference type="Rhea" id="RHEA:13725"/>
        <dbReference type="ChEBI" id="CHEBI:15378"/>
        <dbReference type="ChEBI" id="CHEBI:57287"/>
        <dbReference type="ChEBI" id="CHEBI:57288"/>
        <dbReference type="ChEBI" id="CHEBI:57776"/>
        <dbReference type="ChEBI" id="CHEBI:58516"/>
        <dbReference type="EC" id="2.3.1.157"/>
    </reaction>
</comment>
<feature type="binding site" evidence="18">
    <location>
        <position position="167"/>
    </location>
    <ligand>
        <name>UDP-N-acetyl-alpha-D-glucosamine</name>
        <dbReference type="ChEBI" id="CHEBI:57705"/>
    </ligand>
</feature>
<dbReference type="InterPro" id="IPR056729">
    <property type="entry name" value="GMPPB_C"/>
</dbReference>
<feature type="binding site" evidence="18">
    <location>
        <begin position="6"/>
        <end position="9"/>
    </location>
    <ligand>
        <name>UDP-N-acetyl-alpha-D-glucosamine</name>
        <dbReference type="ChEBI" id="CHEBI:57705"/>
    </ligand>
</feature>
<dbReference type="GO" id="GO:0009252">
    <property type="term" value="P:peptidoglycan biosynthetic process"/>
    <property type="evidence" value="ECO:0007669"/>
    <property type="project" value="UniProtKB-UniRule"/>
</dbReference>
<dbReference type="InterPro" id="IPR011004">
    <property type="entry name" value="Trimer_LpxA-like_sf"/>
</dbReference>
<comment type="function">
    <text evidence="17 18">Catalyzes the last two sequential reactions in the de novo biosynthetic pathway for UDP-N-acetylglucosamine (UDP-GlcNAc). The C-terminal domain catalyzes the transfer of acetyl group from acetyl coenzyme A to glucosamine-1-phosphate (GlcN-1-P) to produce N-acetylglucosamine-1-phosphate (GlcNAc-1-P), which is converted into UDP-GlcNAc by the transfer of uridine 5-monophosphate (from uridine 5-triphosphate), a reaction catalyzed by the N-terminal domain.</text>
</comment>
<comment type="cofactor">
    <cofactor evidence="18">
        <name>Mg(2+)</name>
        <dbReference type="ChEBI" id="CHEBI:18420"/>
    </cofactor>
    <text evidence="18">Binds 1 Mg(2+) ion per subunit.</text>
</comment>
<comment type="pathway">
    <text evidence="18">Nucleotide-sugar biosynthesis; UDP-N-acetyl-alpha-D-glucosamine biosynthesis; N-acetyl-alpha-D-glucosamine 1-phosphate from alpha-D-glucosamine 6-phosphate (route II): step 2/2.</text>
</comment>
<evidence type="ECO:0000256" key="13">
    <source>
        <dbReference type="ARBA" id="ARBA00023315"/>
    </source>
</evidence>
<dbReference type="GO" id="GO:0000902">
    <property type="term" value="P:cell morphogenesis"/>
    <property type="evidence" value="ECO:0007669"/>
    <property type="project" value="UniProtKB-UniRule"/>
</dbReference>
<feature type="binding site" evidence="18">
    <location>
        <position position="363"/>
    </location>
    <ligand>
        <name>UDP-N-acetyl-alpha-D-glucosamine</name>
        <dbReference type="ChEBI" id="CHEBI:57705"/>
    </ligand>
</feature>
<dbReference type="Pfam" id="PF12804">
    <property type="entry name" value="NTP_transf_3"/>
    <property type="match status" value="1"/>
</dbReference>
<dbReference type="AlphaFoldDB" id="A0A7C4AII2"/>
<feature type="binding site" evidence="18">
    <location>
        <begin position="76"/>
        <end position="77"/>
    </location>
    <ligand>
        <name>UDP-N-acetyl-alpha-D-glucosamine</name>
        <dbReference type="ChEBI" id="CHEBI:57705"/>
    </ligand>
</feature>
<dbReference type="SUPFAM" id="SSF51161">
    <property type="entry name" value="Trimeric LpxA-like enzymes"/>
    <property type="match status" value="1"/>
</dbReference>
<dbReference type="Pfam" id="PF00132">
    <property type="entry name" value="Hexapep"/>
    <property type="match status" value="1"/>
</dbReference>
<dbReference type="GO" id="GO:0005737">
    <property type="term" value="C:cytoplasm"/>
    <property type="evidence" value="ECO:0007669"/>
    <property type="project" value="UniProtKB-SubCell"/>
</dbReference>
<evidence type="ECO:0000256" key="1">
    <source>
        <dbReference type="ARBA" id="ARBA00004496"/>
    </source>
</evidence>
<feature type="binding site" evidence="18">
    <location>
        <position position="437"/>
    </location>
    <ligand>
        <name>acetyl-CoA</name>
        <dbReference type="ChEBI" id="CHEBI:57288"/>
    </ligand>
</feature>
<comment type="pathway">
    <text evidence="18">Bacterial outer membrane biogenesis; LPS lipid A biosynthesis.</text>
</comment>
<keyword evidence="9 18" id="KW-0460">Magnesium</keyword>
<evidence type="ECO:0000256" key="10">
    <source>
        <dbReference type="ARBA" id="ARBA00022960"/>
    </source>
</evidence>
<feature type="binding site" evidence="18">
    <location>
        <position position="374"/>
    </location>
    <ligand>
        <name>UDP-N-acetyl-alpha-D-glucosamine</name>
        <dbReference type="ChEBI" id="CHEBI:57705"/>
    </ligand>
</feature>
<dbReference type="InterPro" id="IPR050065">
    <property type="entry name" value="GlmU-like"/>
</dbReference>
<evidence type="ECO:0000256" key="6">
    <source>
        <dbReference type="ARBA" id="ARBA00022695"/>
    </source>
</evidence>
<evidence type="ECO:0000256" key="17">
    <source>
        <dbReference type="ARBA" id="ARBA00049628"/>
    </source>
</evidence>
<dbReference type="PANTHER" id="PTHR43584">
    <property type="entry name" value="NUCLEOTIDYL TRANSFERASE"/>
    <property type="match status" value="1"/>
</dbReference>
<evidence type="ECO:0000256" key="4">
    <source>
        <dbReference type="ARBA" id="ARBA00022490"/>
    </source>
</evidence>
<dbReference type="EC" id="2.3.1.157" evidence="18"/>
<comment type="catalytic activity">
    <reaction evidence="16 18">
        <text>N-acetyl-alpha-D-glucosamine 1-phosphate + UTP + H(+) = UDP-N-acetyl-alpha-D-glucosamine + diphosphate</text>
        <dbReference type="Rhea" id="RHEA:13509"/>
        <dbReference type="ChEBI" id="CHEBI:15378"/>
        <dbReference type="ChEBI" id="CHEBI:33019"/>
        <dbReference type="ChEBI" id="CHEBI:46398"/>
        <dbReference type="ChEBI" id="CHEBI:57705"/>
        <dbReference type="ChEBI" id="CHEBI:57776"/>
        <dbReference type="EC" id="2.7.7.23"/>
    </reaction>
</comment>
<proteinExistence type="inferred from homology"/>
<dbReference type="SUPFAM" id="SSF53448">
    <property type="entry name" value="Nucleotide-diphospho-sugar transferases"/>
    <property type="match status" value="1"/>
</dbReference>
<evidence type="ECO:0000259" key="21">
    <source>
        <dbReference type="Pfam" id="PF25087"/>
    </source>
</evidence>
<dbReference type="GO" id="GO:0071555">
    <property type="term" value="P:cell wall organization"/>
    <property type="evidence" value="ECO:0007669"/>
    <property type="project" value="UniProtKB-KW"/>
</dbReference>
<keyword evidence="11 18" id="KW-0573">Peptidoglycan synthesis</keyword>
<feature type="binding site" evidence="18">
    <location>
        <position position="20"/>
    </location>
    <ligand>
        <name>UDP-N-acetyl-alpha-D-glucosamine</name>
        <dbReference type="ChEBI" id="CHEBI:57705"/>
    </ligand>
</feature>
<keyword evidence="5 18" id="KW-0808">Transferase</keyword>
<keyword evidence="13 18" id="KW-0012">Acyltransferase</keyword>
<dbReference type="Pfam" id="PF25087">
    <property type="entry name" value="GMPPB_C"/>
    <property type="match status" value="1"/>
</dbReference>
<dbReference type="PANTHER" id="PTHR43584:SF3">
    <property type="entry name" value="BIFUNCTIONAL PROTEIN GLMU"/>
    <property type="match status" value="1"/>
</dbReference>
<keyword evidence="14 18" id="KW-0961">Cell wall biogenesis/degradation</keyword>
<dbReference type="UniPathway" id="UPA00113">
    <property type="reaction ID" value="UER00532"/>
</dbReference>
<keyword evidence="12 18" id="KW-0511">Multifunctional enzyme</keyword>
<dbReference type="GO" id="GO:0000287">
    <property type="term" value="F:magnesium ion binding"/>
    <property type="evidence" value="ECO:0007669"/>
    <property type="project" value="UniProtKB-UniRule"/>
</dbReference>
<comment type="similarity">
    <text evidence="2 18">In the C-terminal section; belongs to the transferase hexapeptide repeat family.</text>
</comment>
<dbReference type="InterPro" id="IPR038009">
    <property type="entry name" value="GlmU_C_LbH"/>
</dbReference>
<dbReference type="UniPathway" id="UPA00973"/>
<sequence length="454" mass="50884">MDILILAAGLGTRMKSSEPKVLHKIFDKPIIDYVIDCARSLNPRKVYVVLNPSVGKVVEYLKNRDVEIVFQYEPRGTAHAVKSSLSMLNSKSVLILNGDTPLIKKDTLFDFIRVFRENDLDLAVLSFYPEREHSYGRIIRDKNKKVLKIVEVTDLSDNELSIFKEANSGVYLAKRKVLDLVEEIKENPNKKEYYLTDIVEIATKRGYKVEAFSLANEDELLGINTREELSLAMKYIRDRVIKEWMEKGVTFYDPESVWISPSVKIGNDSVIYPGVFLEGDTSIGQRCFIYQGVRIRDSIIEDNVEIKDCSVVESSHIKSGSKIGPFTHIRPGSVIGKECRIGNFVEVKKSVIGDGTKAAHLSYLGDSEVGKNVNIGAGTITCNYDGKKKHKTTIEDDVFIGSDTQLVAPVRIGRGSYIGAGSTITKDVPPDALSISRTPQKNIEGWARKKREKQ</sequence>
<gene>
    <name evidence="18 22" type="primary">glmU</name>
    <name evidence="22" type="ORF">ENV75_00340</name>
</gene>
<dbReference type="GO" id="GO:0008360">
    <property type="term" value="P:regulation of cell shape"/>
    <property type="evidence" value="ECO:0007669"/>
    <property type="project" value="UniProtKB-KW"/>
</dbReference>
<comment type="pathway">
    <text evidence="18">Nucleotide-sugar biosynthesis; UDP-N-acetyl-alpha-D-glucosamine biosynthesis; UDP-N-acetyl-alpha-D-glucosamine from N-acetyl-alpha-D-glucosamine 1-phosphate: step 1/1.</text>
</comment>
<reference evidence="22" key="1">
    <citation type="journal article" date="2020" name="mSystems">
        <title>Genome- and Community-Level Interaction Insights into Carbon Utilization and Element Cycling Functions of Hydrothermarchaeota in Hydrothermal Sediment.</title>
        <authorList>
            <person name="Zhou Z."/>
            <person name="Liu Y."/>
            <person name="Xu W."/>
            <person name="Pan J."/>
            <person name="Luo Z.H."/>
            <person name="Li M."/>
        </authorList>
    </citation>
    <scope>NUCLEOTIDE SEQUENCE [LARGE SCALE GENOMIC DNA]</scope>
    <source>
        <strain evidence="22">SpSt-788</strain>
    </source>
</reference>
<dbReference type="GO" id="GO:0003977">
    <property type="term" value="F:UDP-N-acetylglucosamine diphosphorylase activity"/>
    <property type="evidence" value="ECO:0007669"/>
    <property type="project" value="UniProtKB-UniRule"/>
</dbReference>
<evidence type="ECO:0000256" key="16">
    <source>
        <dbReference type="ARBA" id="ARBA00048493"/>
    </source>
</evidence>
<feature type="domain" description="Mannose-1-phosphate guanyltransferase C-terminal" evidence="21">
    <location>
        <begin position="256"/>
        <end position="336"/>
    </location>
</feature>
<feature type="region of interest" description="N-acetyltransferase" evidence="18">
    <location>
        <begin position="248"/>
        <end position="454"/>
    </location>
</feature>
<evidence type="ECO:0000256" key="19">
    <source>
        <dbReference type="SAM" id="MobiDB-lite"/>
    </source>
</evidence>
<evidence type="ECO:0000256" key="5">
    <source>
        <dbReference type="ARBA" id="ARBA00022679"/>
    </source>
</evidence>
<evidence type="ECO:0000256" key="3">
    <source>
        <dbReference type="ARBA" id="ARBA00007947"/>
    </source>
</evidence>
<accession>A0A7C4AII2</accession>
<feature type="domain" description="MobA-like NTP transferase" evidence="20">
    <location>
        <begin position="4"/>
        <end position="133"/>
    </location>
</feature>
<feature type="binding site" evidence="18">
    <location>
        <position position="224"/>
    </location>
    <ligand>
        <name>UDP-N-acetyl-alpha-D-glucosamine</name>
        <dbReference type="ChEBI" id="CHEBI:57705"/>
    </ligand>
</feature>
<keyword evidence="6 18" id="KW-0548">Nucleotidyltransferase</keyword>
<feature type="binding site" evidence="18">
    <location>
        <position position="136"/>
    </location>
    <ligand>
        <name>UDP-N-acetyl-alpha-D-glucosamine</name>
        <dbReference type="ChEBI" id="CHEBI:57705"/>
    </ligand>
</feature>
<keyword evidence="8 18" id="KW-0677">Repeat</keyword>
<feature type="binding site" evidence="18">
    <location>
        <position position="330"/>
    </location>
    <ligand>
        <name>UDP-N-acetyl-alpha-D-glucosamine</name>
        <dbReference type="ChEBI" id="CHEBI:57705"/>
    </ligand>
</feature>
<feature type="region of interest" description="Linker" evidence="18">
    <location>
        <begin position="227"/>
        <end position="247"/>
    </location>
</feature>
<dbReference type="CDD" id="cd02540">
    <property type="entry name" value="GT2_GlmU_N_bac"/>
    <property type="match status" value="1"/>
</dbReference>
<feature type="binding site" evidence="18">
    <location>
        <position position="151"/>
    </location>
    <ligand>
        <name>UDP-N-acetyl-alpha-D-glucosamine</name>
        <dbReference type="ChEBI" id="CHEBI:57705"/>
    </ligand>
</feature>
<feature type="binding site" evidence="18">
    <location>
        <position position="71"/>
    </location>
    <ligand>
        <name>UDP-N-acetyl-alpha-D-glucosamine</name>
        <dbReference type="ChEBI" id="CHEBI:57705"/>
    </ligand>
</feature>
<comment type="caution">
    <text evidence="22">The sequence shown here is derived from an EMBL/GenBank/DDBJ whole genome shotgun (WGS) entry which is preliminary data.</text>
</comment>
<dbReference type="InterPro" id="IPR029044">
    <property type="entry name" value="Nucleotide-diphossugar_trans"/>
</dbReference>
<dbReference type="EC" id="2.7.7.23" evidence="18"/>
<dbReference type="InterPro" id="IPR025877">
    <property type="entry name" value="MobA-like_NTP_Trfase"/>
</dbReference>
<feature type="binding site" evidence="18">
    <location>
        <position position="99"/>
    </location>
    <ligand>
        <name>Mg(2+)</name>
        <dbReference type="ChEBI" id="CHEBI:18420"/>
    </ligand>
</feature>
<name>A0A7C4AII2_9BACT</name>
<dbReference type="InterPro" id="IPR005882">
    <property type="entry name" value="Bifunctional_GlmU"/>
</dbReference>
<feature type="binding site" evidence="18">
    <location>
        <begin position="383"/>
        <end position="384"/>
    </location>
    <ligand>
        <name>acetyl-CoA</name>
        <dbReference type="ChEBI" id="CHEBI:57288"/>
    </ligand>
</feature>
<dbReference type="NCBIfam" id="TIGR01173">
    <property type="entry name" value="glmU"/>
    <property type="match status" value="1"/>
</dbReference>
<feature type="binding site" evidence="18">
    <location>
        <position position="224"/>
    </location>
    <ligand>
        <name>Mg(2+)</name>
        <dbReference type="ChEBI" id="CHEBI:18420"/>
    </ligand>
</feature>
<organism evidence="22">
    <name type="scientific">Thermodesulfovibrio aggregans</name>
    <dbReference type="NCBI Taxonomy" id="86166"/>
    <lineage>
        <taxon>Bacteria</taxon>
        <taxon>Pseudomonadati</taxon>
        <taxon>Nitrospirota</taxon>
        <taxon>Thermodesulfovibrionia</taxon>
        <taxon>Thermodesulfovibrionales</taxon>
        <taxon>Thermodesulfovibrionaceae</taxon>
        <taxon>Thermodesulfovibrio</taxon>
    </lineage>
</organism>
<evidence type="ECO:0000256" key="2">
    <source>
        <dbReference type="ARBA" id="ARBA00007707"/>
    </source>
</evidence>
<dbReference type="CDD" id="cd03353">
    <property type="entry name" value="LbH_GlmU_C"/>
    <property type="match status" value="1"/>
</dbReference>
<dbReference type="GO" id="GO:0006048">
    <property type="term" value="P:UDP-N-acetylglucosamine biosynthetic process"/>
    <property type="evidence" value="ECO:0007669"/>
    <property type="project" value="UniProtKB-UniPathway"/>
</dbReference>
<keyword evidence="10 18" id="KW-0133">Cell shape</keyword>
<dbReference type="InterPro" id="IPR018357">
    <property type="entry name" value="Hexapep_transf_CS"/>
</dbReference>
<comment type="subunit">
    <text evidence="18">Homotrimer.</text>
</comment>
<feature type="region of interest" description="Disordered" evidence="19">
    <location>
        <begin position="429"/>
        <end position="454"/>
    </location>
</feature>
<evidence type="ECO:0000256" key="18">
    <source>
        <dbReference type="HAMAP-Rule" id="MF_01631"/>
    </source>
</evidence>
<dbReference type="HAMAP" id="MF_01631">
    <property type="entry name" value="GlmU"/>
    <property type="match status" value="1"/>
</dbReference>
<feature type="binding site" evidence="18">
    <location>
        <position position="377"/>
    </location>
    <ligand>
        <name>acetyl-CoA</name>
        <dbReference type="ChEBI" id="CHEBI:57288"/>
    </ligand>
</feature>